<dbReference type="Proteomes" id="UP001165960">
    <property type="component" value="Unassembled WGS sequence"/>
</dbReference>
<reference evidence="1" key="1">
    <citation type="submission" date="2022-04" db="EMBL/GenBank/DDBJ databases">
        <title>Genome of the entomopathogenic fungus Entomophthora muscae.</title>
        <authorList>
            <person name="Elya C."/>
            <person name="Lovett B.R."/>
            <person name="Lee E."/>
            <person name="Macias A.M."/>
            <person name="Hajek A.E."/>
            <person name="De Bivort B.L."/>
            <person name="Kasson M.T."/>
            <person name="De Fine Licht H.H."/>
            <person name="Stajich J.E."/>
        </authorList>
    </citation>
    <scope>NUCLEOTIDE SEQUENCE</scope>
    <source>
        <strain evidence="1">Berkeley</strain>
    </source>
</reference>
<comment type="caution">
    <text evidence="1">The sequence shown here is derived from an EMBL/GenBank/DDBJ whole genome shotgun (WGS) entry which is preliminary data.</text>
</comment>
<evidence type="ECO:0000313" key="1">
    <source>
        <dbReference type="EMBL" id="KAJ9083834.1"/>
    </source>
</evidence>
<accession>A0ACC2UAM1</accession>
<organism evidence="1 2">
    <name type="scientific">Entomophthora muscae</name>
    <dbReference type="NCBI Taxonomy" id="34485"/>
    <lineage>
        <taxon>Eukaryota</taxon>
        <taxon>Fungi</taxon>
        <taxon>Fungi incertae sedis</taxon>
        <taxon>Zoopagomycota</taxon>
        <taxon>Entomophthoromycotina</taxon>
        <taxon>Entomophthoromycetes</taxon>
        <taxon>Entomophthorales</taxon>
        <taxon>Entomophthoraceae</taxon>
        <taxon>Entomophthora</taxon>
    </lineage>
</organism>
<keyword evidence="2" id="KW-1185">Reference proteome</keyword>
<name>A0ACC2UAM1_9FUNG</name>
<evidence type="ECO:0000313" key="2">
    <source>
        <dbReference type="Proteomes" id="UP001165960"/>
    </source>
</evidence>
<protein>
    <submittedName>
        <fullName evidence="1">Uncharacterized protein</fullName>
    </submittedName>
</protein>
<sequence>MWVGGSAVHRPGSLGESRFRVQFLLLGLGFQRMIIVNPDIHSQVFQEACKGKVLHPISSYSPPPPSSSTSSSPSPKNSFPNKSDGDLTDHSFYHSEANSEPTKEQHTKKLKAAKEPTSSSGKKKEASKQASKNPSPPPPYGSSPSPSSDPQDEPEEYSKKFKASGHVALDPLAIHNICNVDREFKVPKRFPVFS</sequence>
<proteinExistence type="predicted"/>
<dbReference type="EMBL" id="QTSX02000924">
    <property type="protein sequence ID" value="KAJ9083834.1"/>
    <property type="molecule type" value="Genomic_DNA"/>
</dbReference>
<gene>
    <name evidence="1" type="ORF">DSO57_1030719</name>
</gene>